<dbReference type="InterPro" id="IPR036259">
    <property type="entry name" value="MFS_trans_sf"/>
</dbReference>
<accession>A0ABD0ZB16</accession>
<dbReference type="InterPro" id="IPR005829">
    <property type="entry name" value="Sugar_transporter_CS"/>
</dbReference>
<dbReference type="EMBL" id="JBFDAA010000004">
    <property type="protein sequence ID" value="KAL1138038.1"/>
    <property type="molecule type" value="Genomic_DNA"/>
</dbReference>
<comment type="caution">
    <text evidence="11">The sequence shown here is derived from an EMBL/GenBank/DDBJ whole genome shotgun (WGS) entry which is preliminary data.</text>
</comment>
<dbReference type="InterPro" id="IPR005828">
    <property type="entry name" value="MFS_sugar_transport-like"/>
</dbReference>
<reference evidence="11 12" key="1">
    <citation type="submission" date="2024-07" db="EMBL/GenBank/DDBJ databases">
        <title>Chromosome-level genome assembly of the water stick insect Ranatra chinensis (Heteroptera: Nepidae).</title>
        <authorList>
            <person name="Liu X."/>
        </authorList>
    </citation>
    <scope>NUCLEOTIDE SEQUENCE [LARGE SCALE GENOMIC DNA]</scope>
    <source>
        <strain evidence="11">Cailab_2021Rc</strain>
        <tissue evidence="11">Muscle</tissue>
    </source>
</reference>
<dbReference type="InterPro" id="IPR003663">
    <property type="entry name" value="Sugar/inositol_transpt"/>
</dbReference>
<evidence type="ECO:0000313" key="11">
    <source>
        <dbReference type="EMBL" id="KAL1138038.1"/>
    </source>
</evidence>
<feature type="transmembrane region" description="Helical" evidence="9">
    <location>
        <begin position="212"/>
        <end position="232"/>
    </location>
</feature>
<dbReference type="SUPFAM" id="SSF103473">
    <property type="entry name" value="MFS general substrate transporter"/>
    <property type="match status" value="1"/>
</dbReference>
<evidence type="ECO:0000256" key="9">
    <source>
        <dbReference type="SAM" id="Phobius"/>
    </source>
</evidence>
<dbReference type="PROSITE" id="PS00216">
    <property type="entry name" value="SUGAR_TRANSPORT_1"/>
    <property type="match status" value="1"/>
</dbReference>
<name>A0ABD0ZB16_9HEMI</name>
<feature type="transmembrane region" description="Helical" evidence="9">
    <location>
        <begin position="275"/>
        <end position="297"/>
    </location>
</feature>
<feature type="transmembrane region" description="Helical" evidence="9">
    <location>
        <begin position="119"/>
        <end position="139"/>
    </location>
</feature>
<organism evidence="11 12">
    <name type="scientific">Ranatra chinensis</name>
    <dbReference type="NCBI Taxonomy" id="642074"/>
    <lineage>
        <taxon>Eukaryota</taxon>
        <taxon>Metazoa</taxon>
        <taxon>Ecdysozoa</taxon>
        <taxon>Arthropoda</taxon>
        <taxon>Hexapoda</taxon>
        <taxon>Insecta</taxon>
        <taxon>Pterygota</taxon>
        <taxon>Neoptera</taxon>
        <taxon>Paraneoptera</taxon>
        <taxon>Hemiptera</taxon>
        <taxon>Heteroptera</taxon>
        <taxon>Panheteroptera</taxon>
        <taxon>Nepomorpha</taxon>
        <taxon>Nepidae</taxon>
        <taxon>Ranatrinae</taxon>
        <taxon>Ranatra</taxon>
    </lineage>
</organism>
<dbReference type="PROSITE" id="PS50850">
    <property type="entry name" value="MFS"/>
    <property type="match status" value="1"/>
</dbReference>
<keyword evidence="3 9" id="KW-0812">Transmembrane</keyword>
<evidence type="ECO:0000256" key="8">
    <source>
        <dbReference type="RuleBase" id="RU003346"/>
    </source>
</evidence>
<dbReference type="Pfam" id="PF00083">
    <property type="entry name" value="Sugar_tr"/>
    <property type="match status" value="1"/>
</dbReference>
<feature type="transmembrane region" description="Helical" evidence="9">
    <location>
        <begin position="31"/>
        <end position="50"/>
    </location>
</feature>
<feature type="domain" description="Major facilitator superfamily (MFS) profile" evidence="10">
    <location>
        <begin position="1"/>
        <end position="400"/>
    </location>
</feature>
<feature type="transmembrane region" description="Helical" evidence="9">
    <location>
        <begin position="309"/>
        <end position="333"/>
    </location>
</feature>
<evidence type="ECO:0000313" key="12">
    <source>
        <dbReference type="Proteomes" id="UP001558652"/>
    </source>
</evidence>
<keyword evidence="6" id="KW-0325">Glycoprotein</keyword>
<feature type="transmembrane region" description="Helical" evidence="9">
    <location>
        <begin position="62"/>
        <end position="84"/>
    </location>
</feature>
<evidence type="ECO:0000259" key="10">
    <source>
        <dbReference type="PROSITE" id="PS50850"/>
    </source>
</evidence>
<dbReference type="AlphaFoldDB" id="A0ABD0ZB16"/>
<evidence type="ECO:0000256" key="6">
    <source>
        <dbReference type="ARBA" id="ARBA00023180"/>
    </source>
</evidence>
<feature type="transmembrane region" description="Helical" evidence="9">
    <location>
        <begin position="145"/>
        <end position="164"/>
    </location>
</feature>
<dbReference type="FunFam" id="1.20.1250.20:FF:000055">
    <property type="entry name" value="Facilitated trehalose transporter Tret1-2 homolog"/>
    <property type="match status" value="1"/>
</dbReference>
<dbReference type="NCBIfam" id="TIGR00879">
    <property type="entry name" value="SP"/>
    <property type="match status" value="1"/>
</dbReference>
<feature type="transmembrane region" description="Helical" evidence="9">
    <location>
        <begin position="244"/>
        <end position="268"/>
    </location>
</feature>
<keyword evidence="8" id="KW-0813">Transport</keyword>
<dbReference type="InterPro" id="IPR050549">
    <property type="entry name" value="MFS_Trehalose_Transporter"/>
</dbReference>
<dbReference type="Proteomes" id="UP001558652">
    <property type="component" value="Unassembled WGS sequence"/>
</dbReference>
<comment type="similarity">
    <text evidence="7">Belongs to the major facilitator superfamily. Sugar transporter (TC 2.A.1.1) family. Trehalose transporter subfamily.</text>
</comment>
<evidence type="ECO:0000256" key="7">
    <source>
        <dbReference type="ARBA" id="ARBA00024348"/>
    </source>
</evidence>
<dbReference type="PRINTS" id="PR00171">
    <property type="entry name" value="SUGRTRNSPORT"/>
</dbReference>
<keyword evidence="5 9" id="KW-0472">Membrane</keyword>
<evidence type="ECO:0000256" key="1">
    <source>
        <dbReference type="ARBA" id="ARBA00004651"/>
    </source>
</evidence>
<evidence type="ECO:0000256" key="4">
    <source>
        <dbReference type="ARBA" id="ARBA00022989"/>
    </source>
</evidence>
<dbReference type="Gene3D" id="1.20.1250.20">
    <property type="entry name" value="MFS general substrate transporter like domains"/>
    <property type="match status" value="2"/>
</dbReference>
<keyword evidence="4 9" id="KW-1133">Transmembrane helix</keyword>
<dbReference type="InterPro" id="IPR020846">
    <property type="entry name" value="MFS_dom"/>
</dbReference>
<gene>
    <name evidence="11" type="ORF">AAG570_009733</name>
</gene>
<dbReference type="PROSITE" id="PS00217">
    <property type="entry name" value="SUGAR_TRANSPORT_2"/>
    <property type="match status" value="1"/>
</dbReference>
<dbReference type="InterPro" id="IPR044775">
    <property type="entry name" value="MFS_ERD6/Tret1-like"/>
</dbReference>
<protein>
    <recommendedName>
        <fullName evidence="10">Major facilitator superfamily (MFS) profile domain-containing protein</fullName>
    </recommendedName>
</protein>
<keyword evidence="12" id="KW-1185">Reference proteome</keyword>
<dbReference type="CDD" id="cd17358">
    <property type="entry name" value="MFS_GLUT6_8_Class3_like"/>
    <property type="match status" value="1"/>
</dbReference>
<dbReference type="GO" id="GO:0005886">
    <property type="term" value="C:plasma membrane"/>
    <property type="evidence" value="ECO:0007669"/>
    <property type="project" value="UniProtKB-SubCell"/>
</dbReference>
<proteinExistence type="inferred from homology"/>
<comment type="subcellular location">
    <subcellularLocation>
        <location evidence="1">Cell membrane</location>
        <topology evidence="1">Multi-pass membrane protein</topology>
    </subcellularLocation>
</comment>
<dbReference type="PANTHER" id="PTHR48021:SF86">
    <property type="entry name" value="FACILITATED TREHALOSE TRANSPORTER TRET1-1-LIKE PROTEIN"/>
    <property type="match status" value="1"/>
</dbReference>
<sequence length="427" mass="45495">MSGGTAISWTAPALPYLTSVNSSMPINAEEGSWVGALLPVGALFGGLPAGSVADRFGRKNTVLGLGIPFIVSWFMIFVGNSVWVLYSARFLVGLAVGGACATVPMYISEIAEDSVRGTLGSYFQILLVAGIVYTYIMGAICHYKILSVVCALVSIVFLAAFFKAPETPVYLLKKGKKAEAEVALVRLRGNRYDIYSELDNLQMELNKHGGSGASFSLMLFQQFAGINAVVFYTEKIFIDAGSTMNPAVATIIVGLAQLTASYGSAVLIERAGRKLLLLVSSAVMSLCLGVLGGYFHVKDSGTDVSNFGLVPLAAVVVYMLVFSAGFGPIPWLMTGEILPQAIKGPATGMAVALNWALAFVVTKSFQDLVSTFGSAVTFWIFGIVCVLGFIFVYILVLETKGKSIYEIQNELGGKKEPKVNINNNEIA</sequence>
<feature type="transmembrane region" description="Helical" evidence="9">
    <location>
        <begin position="345"/>
        <end position="365"/>
    </location>
</feature>
<keyword evidence="2" id="KW-1003">Cell membrane</keyword>
<feature type="transmembrane region" description="Helical" evidence="9">
    <location>
        <begin position="90"/>
        <end position="107"/>
    </location>
</feature>
<evidence type="ECO:0000256" key="3">
    <source>
        <dbReference type="ARBA" id="ARBA00022692"/>
    </source>
</evidence>
<dbReference type="PANTHER" id="PTHR48021">
    <property type="match status" value="1"/>
</dbReference>
<evidence type="ECO:0000256" key="2">
    <source>
        <dbReference type="ARBA" id="ARBA00022475"/>
    </source>
</evidence>
<feature type="transmembrane region" description="Helical" evidence="9">
    <location>
        <begin position="377"/>
        <end position="397"/>
    </location>
</feature>
<evidence type="ECO:0000256" key="5">
    <source>
        <dbReference type="ARBA" id="ARBA00023136"/>
    </source>
</evidence>